<evidence type="ECO:0000313" key="4">
    <source>
        <dbReference type="Proteomes" id="UP001486888"/>
    </source>
</evidence>
<dbReference type="PANTHER" id="PTHR33442:SF5">
    <property type="entry name" value="BIFUNCTIONAL TRANS-3-HYDROXY-L-PROLINE DEHYDRATASE_2-EPIMERASE"/>
    <property type="match status" value="1"/>
</dbReference>
<evidence type="ECO:0000313" key="3">
    <source>
        <dbReference type="EMBL" id="XAO46209.1"/>
    </source>
</evidence>
<reference evidence="3 4" key="1">
    <citation type="submission" date="2023-05" db="EMBL/GenBank/DDBJ databases">
        <title>Glutamicibacter sp. B1, complete genome.</title>
        <authorList>
            <person name="Long Y.H."/>
            <person name="Fang T."/>
            <person name="Li X.Y."/>
        </authorList>
    </citation>
    <scope>NUCLEOTIDE SEQUENCE [LARGE SCALE GENOMIC DNA]</scope>
    <source>
        <strain evidence="3 4">B1</strain>
    </source>
</reference>
<dbReference type="GO" id="GO:0047580">
    <property type="term" value="F:4-hydroxyproline epimerase activity"/>
    <property type="evidence" value="ECO:0007669"/>
    <property type="project" value="TreeGrafter"/>
</dbReference>
<dbReference type="KEGG" id="gey:QMQ05_01290"/>
<dbReference type="SUPFAM" id="SSF54506">
    <property type="entry name" value="Diaminopimelate epimerase-like"/>
    <property type="match status" value="1"/>
</dbReference>
<dbReference type="Gene3D" id="3.10.310.10">
    <property type="entry name" value="Diaminopimelate Epimerase, Chain A, domain 1"/>
    <property type="match status" value="2"/>
</dbReference>
<dbReference type="Pfam" id="PF05544">
    <property type="entry name" value="Pro_racemase"/>
    <property type="match status" value="1"/>
</dbReference>
<evidence type="ECO:0000256" key="1">
    <source>
        <dbReference type="ARBA" id="ARBA00007529"/>
    </source>
</evidence>
<gene>
    <name evidence="3" type="ORF">QMQ05_01290</name>
</gene>
<feature type="active site" description="Proton donor" evidence="2">
    <location>
        <position position="266"/>
    </location>
</feature>
<dbReference type="PIRSF" id="PIRSF029792">
    <property type="entry name" value="Pro_racemase"/>
    <property type="match status" value="1"/>
</dbReference>
<feature type="active site" description="Proton acceptor" evidence="2">
    <location>
        <position position="90"/>
    </location>
</feature>
<dbReference type="RefSeq" id="WP_345472339.1">
    <property type="nucleotide sequence ID" value="NZ_CP125942.1"/>
</dbReference>
<comment type="similarity">
    <text evidence="1">Belongs to the proline racemase family.</text>
</comment>
<name>A0AAU6WEM6_9MICC</name>
<evidence type="ECO:0000256" key="2">
    <source>
        <dbReference type="PIRSR" id="PIRSR029792-1"/>
    </source>
</evidence>
<accession>A0AAU6WEM6</accession>
<keyword evidence="4" id="KW-1185">Reference proteome</keyword>
<dbReference type="PANTHER" id="PTHR33442">
    <property type="entry name" value="TRANS-3-HYDROXY-L-PROLINE DEHYDRATASE"/>
    <property type="match status" value="1"/>
</dbReference>
<dbReference type="EMBL" id="CP125942">
    <property type="protein sequence ID" value="XAO46209.1"/>
    <property type="molecule type" value="Genomic_DNA"/>
</dbReference>
<organism evidence="3 4">
    <name type="scientific">Glutamicibacter ectropisis</name>
    <dbReference type="NCBI Taxonomy" id="3046593"/>
    <lineage>
        <taxon>Bacteria</taxon>
        <taxon>Bacillati</taxon>
        <taxon>Actinomycetota</taxon>
        <taxon>Actinomycetes</taxon>
        <taxon>Micrococcales</taxon>
        <taxon>Micrococcaceae</taxon>
        <taxon>Glutamicibacter</taxon>
    </lineage>
</organism>
<protein>
    <submittedName>
        <fullName evidence="3">Proline racemase family protein</fullName>
    </submittedName>
</protein>
<dbReference type="AlphaFoldDB" id="A0AAU6WEM6"/>
<dbReference type="SFLD" id="SFLDS00028">
    <property type="entry name" value="Proline_Racemase"/>
    <property type="match status" value="1"/>
</dbReference>
<dbReference type="Proteomes" id="UP001486888">
    <property type="component" value="Chromosome"/>
</dbReference>
<proteinExistence type="inferred from homology"/>
<dbReference type="InterPro" id="IPR008794">
    <property type="entry name" value="Pro_racemase_fam"/>
</dbReference>
<sequence length="349" mass="37785">MGIKRTFDAVEVHEGAPLRVITSGVPTIPGNSVYEMTRWLEENDDQLRKLMLREPRGVPALCANLIVPAKDPRAKAGFIIMEQTEYPMMSGGNVLAVATALLETGMIEMHEPVTEFNLEAPAGLIPISAECKDGKATQVTFTNVPSFPVYINQEINVPHLGQVRVDVAWGGMFYVIIDATQFDGLKLIPESGKEIIKISALVTTAAQEQLSVEHPDFPGVGITVSIMHEPSPNPDRDIRTSNVMLSGEVDFNRPETWTGALDRGCCGTGTSAIMAVEYAKGRLAVGDTLMNEGLLGITFTGTVIEEVGLHGYKAIVPSVGGQCWISGYSKYVLDSTDPFPEGYTIGDIW</sequence>